<comment type="caution">
    <text evidence="3">The sequence shown here is derived from an EMBL/GenBank/DDBJ whole genome shotgun (WGS) entry which is preliminary data.</text>
</comment>
<protein>
    <submittedName>
        <fullName evidence="3">FAD-dependent oxidoreductase</fullName>
    </submittedName>
</protein>
<feature type="compositionally biased region" description="Basic residues" evidence="1">
    <location>
        <begin position="1"/>
        <end position="32"/>
    </location>
</feature>
<dbReference type="GO" id="GO:0050660">
    <property type="term" value="F:flavin adenine dinucleotide binding"/>
    <property type="evidence" value="ECO:0007669"/>
    <property type="project" value="TreeGrafter"/>
</dbReference>
<dbReference type="AlphaFoldDB" id="A0A4Q4ZAA8"/>
<dbReference type="SUPFAM" id="SSF54373">
    <property type="entry name" value="FAD-linked reductases, C-terminal domain"/>
    <property type="match status" value="1"/>
</dbReference>
<sequence>MDPGGVRRRAVRGPARRRVLRRRGRPGGRARRTPGLAGRPRGRDRRRVSVTSASGATEAGTHVVVTAPLGTLRNGLPSFDPPLPPERTDAMHRLGFGRYEKVALAFDRPFWRDAGWSHLVLFPPDPAEPALWVFDLDAFGAGPVLVCHAFHSATGHVLWSSRQAAVRWVTDMLAAAHGAPLPDPVAAVTTGWADDPYAAGAYAHVPPGATNADLDLLGSPVGGRVLFAGEHTQSARVGYADGAMTSGIREARRLLGTTAVTLGRLPDDR</sequence>
<dbReference type="PANTHER" id="PTHR10742:SF414">
    <property type="entry name" value="CONTAINING AMINE OXIDASE, PUTATIVE (AFU_ORTHOLOGUE AFUA_3G12150)-RELATED"/>
    <property type="match status" value="1"/>
</dbReference>
<proteinExistence type="predicted"/>
<accession>A0A4Q4ZAA8</accession>
<dbReference type="OrthoDB" id="337830at2"/>
<dbReference type="GO" id="GO:0006338">
    <property type="term" value="P:chromatin remodeling"/>
    <property type="evidence" value="ECO:0007669"/>
    <property type="project" value="TreeGrafter"/>
</dbReference>
<dbReference type="GO" id="GO:0016491">
    <property type="term" value="F:oxidoreductase activity"/>
    <property type="evidence" value="ECO:0007669"/>
    <property type="project" value="InterPro"/>
</dbReference>
<organism evidence="3 4">
    <name type="scientific">Nocardioides guangzhouensis</name>
    <dbReference type="NCBI Taxonomy" id="2497878"/>
    <lineage>
        <taxon>Bacteria</taxon>
        <taxon>Bacillati</taxon>
        <taxon>Actinomycetota</taxon>
        <taxon>Actinomycetes</taxon>
        <taxon>Propionibacteriales</taxon>
        <taxon>Nocardioidaceae</taxon>
        <taxon>Nocardioides</taxon>
    </lineage>
</organism>
<dbReference type="InterPro" id="IPR002937">
    <property type="entry name" value="Amino_oxidase"/>
</dbReference>
<dbReference type="PANTHER" id="PTHR10742">
    <property type="entry name" value="FLAVIN MONOAMINE OXIDASE"/>
    <property type="match status" value="1"/>
</dbReference>
<evidence type="ECO:0000313" key="3">
    <source>
        <dbReference type="EMBL" id="RYP84161.1"/>
    </source>
</evidence>
<gene>
    <name evidence="3" type="ORF">EKO23_16980</name>
</gene>
<dbReference type="SUPFAM" id="SSF51905">
    <property type="entry name" value="FAD/NAD(P)-binding domain"/>
    <property type="match status" value="1"/>
</dbReference>
<reference evidence="3 4" key="1">
    <citation type="submission" date="2019-01" db="EMBL/GenBank/DDBJ databases">
        <title>Nocardioides guangzhouensis sp. nov., an actinobacterium isolated from soil.</title>
        <authorList>
            <person name="Fu Y."/>
            <person name="Cai Y."/>
            <person name="Lin Z."/>
            <person name="Chen P."/>
        </authorList>
    </citation>
    <scope>NUCLEOTIDE SEQUENCE [LARGE SCALE GENOMIC DNA]</scope>
    <source>
        <strain evidence="3 4">130</strain>
    </source>
</reference>
<dbReference type="GO" id="GO:0003682">
    <property type="term" value="F:chromatin binding"/>
    <property type="evidence" value="ECO:0007669"/>
    <property type="project" value="TreeGrafter"/>
</dbReference>
<name>A0A4Q4ZAA8_9ACTN</name>
<dbReference type="Pfam" id="PF01593">
    <property type="entry name" value="Amino_oxidase"/>
    <property type="match status" value="1"/>
</dbReference>
<dbReference type="EMBL" id="SDKM01000026">
    <property type="protein sequence ID" value="RYP84161.1"/>
    <property type="molecule type" value="Genomic_DNA"/>
</dbReference>
<feature type="domain" description="Amine oxidase" evidence="2">
    <location>
        <begin position="44"/>
        <end position="255"/>
    </location>
</feature>
<dbReference type="InterPro" id="IPR036188">
    <property type="entry name" value="FAD/NAD-bd_sf"/>
</dbReference>
<evidence type="ECO:0000313" key="4">
    <source>
        <dbReference type="Proteomes" id="UP000295198"/>
    </source>
</evidence>
<dbReference type="InterPro" id="IPR050281">
    <property type="entry name" value="Flavin_monoamine_oxidase"/>
</dbReference>
<keyword evidence="4" id="KW-1185">Reference proteome</keyword>
<evidence type="ECO:0000259" key="2">
    <source>
        <dbReference type="Pfam" id="PF01593"/>
    </source>
</evidence>
<evidence type="ECO:0000256" key="1">
    <source>
        <dbReference type="SAM" id="MobiDB-lite"/>
    </source>
</evidence>
<dbReference type="Gene3D" id="3.50.50.60">
    <property type="entry name" value="FAD/NAD(P)-binding domain"/>
    <property type="match status" value="1"/>
</dbReference>
<feature type="region of interest" description="Disordered" evidence="1">
    <location>
        <begin position="1"/>
        <end position="61"/>
    </location>
</feature>
<dbReference type="Proteomes" id="UP000295198">
    <property type="component" value="Unassembled WGS sequence"/>
</dbReference>